<dbReference type="EMBL" id="CAJOBJ010361123">
    <property type="protein sequence ID" value="CAF5218113.1"/>
    <property type="molecule type" value="Genomic_DNA"/>
</dbReference>
<evidence type="ECO:0000313" key="2">
    <source>
        <dbReference type="Proteomes" id="UP000681720"/>
    </source>
</evidence>
<comment type="caution">
    <text evidence="1">The sequence shown here is derived from an EMBL/GenBank/DDBJ whole genome shotgun (WGS) entry which is preliminary data.</text>
</comment>
<proteinExistence type="predicted"/>
<evidence type="ECO:0000313" key="1">
    <source>
        <dbReference type="EMBL" id="CAF5218113.1"/>
    </source>
</evidence>
<protein>
    <submittedName>
        <fullName evidence="1">Uncharacterized protein</fullName>
    </submittedName>
</protein>
<organism evidence="1 2">
    <name type="scientific">Rotaria magnacalcarata</name>
    <dbReference type="NCBI Taxonomy" id="392030"/>
    <lineage>
        <taxon>Eukaryota</taxon>
        <taxon>Metazoa</taxon>
        <taxon>Spiralia</taxon>
        <taxon>Gnathifera</taxon>
        <taxon>Rotifera</taxon>
        <taxon>Eurotatoria</taxon>
        <taxon>Bdelloidea</taxon>
        <taxon>Philodinida</taxon>
        <taxon>Philodinidae</taxon>
        <taxon>Rotaria</taxon>
    </lineage>
</organism>
<reference evidence="1" key="1">
    <citation type="submission" date="2021-02" db="EMBL/GenBank/DDBJ databases">
        <authorList>
            <person name="Nowell W R."/>
        </authorList>
    </citation>
    <scope>NUCLEOTIDE SEQUENCE</scope>
</reference>
<name>A0A8S3JLC6_9BILA</name>
<gene>
    <name evidence="1" type="ORF">GIL414_LOCUS82783</name>
</gene>
<feature type="non-terminal residue" evidence="1">
    <location>
        <position position="1"/>
    </location>
</feature>
<accession>A0A8S3JLC6</accession>
<sequence length="37" mass="4048">SLTPAQQRVLVGLDEFSVEGIEAWSYLSNIVNGMLLP</sequence>
<dbReference type="AlphaFoldDB" id="A0A8S3JLC6"/>
<dbReference type="Proteomes" id="UP000681720">
    <property type="component" value="Unassembled WGS sequence"/>
</dbReference>